<dbReference type="Pfam" id="PF04965">
    <property type="entry name" value="GPW_gp25"/>
    <property type="match status" value="1"/>
</dbReference>
<evidence type="ECO:0000313" key="2">
    <source>
        <dbReference type="EMBL" id="AGH31673.1"/>
    </source>
</evidence>
<dbReference type="SUPFAM" id="SSF160719">
    <property type="entry name" value="gpW/gp25-like"/>
    <property type="match status" value="1"/>
</dbReference>
<dbReference type="GeneID" id="15011078"/>
<evidence type="ECO:0000313" key="3">
    <source>
        <dbReference type="Proteomes" id="UP000201252"/>
    </source>
</evidence>
<gene>
    <name evidence="2" type="ORF">SWZG_00167</name>
</gene>
<keyword evidence="3" id="KW-1185">Reference proteome</keyword>
<dbReference type="OrthoDB" id="13602at10239"/>
<sequence length="133" mass="15306">MAIQRISRAFKDISLSFEPHPVTKDLPILKNENAIRRSVRNIVETIPTERFFNSLLGSDVRRSLFEFVDFGTASVIQDQIEIAINNFEDRVENLIVQVDPIADENTFNVTVIFDIIGQEFPTQEYSFLLEATR</sequence>
<feature type="domain" description="IraD/Gp25-like" evidence="1">
    <location>
        <begin position="32"/>
        <end position="116"/>
    </location>
</feature>
<dbReference type="Proteomes" id="UP000201252">
    <property type="component" value="Segment"/>
</dbReference>
<protein>
    <recommendedName>
        <fullName evidence="1">IraD/Gp25-like domain-containing protein</fullName>
    </recommendedName>
</protein>
<dbReference type="InterPro" id="IPR007048">
    <property type="entry name" value="IraD/Gp25-like"/>
</dbReference>
<reference evidence="2 3" key="1">
    <citation type="submission" date="2010-10" db="EMBL/GenBank/DDBJ databases">
        <title>The Genome Sequence of Synechococcus phage S-SKS1.</title>
        <authorList>
            <consortium name="The Broad Institute Genome Sequencing Platform"/>
            <person name="Henn M.R."/>
            <person name="Clokie M."/>
            <person name="Levin J."/>
            <person name="Malboeuf C."/>
            <person name="Casali M."/>
            <person name="Russ C."/>
            <person name="Lennon N."/>
            <person name="Chapman S.B."/>
            <person name="Erlich R."/>
            <person name="Young S.K."/>
            <person name="Yandava C."/>
            <person name="Zeng Q."/>
            <person name="Alvarado L."/>
            <person name="Anderson S."/>
            <person name="Berlin A."/>
            <person name="Chen Z."/>
            <person name="Freedman E."/>
            <person name="Gellesch M."/>
            <person name="Goldberg J."/>
            <person name="Green L."/>
            <person name="Griggs A."/>
            <person name="Gujja S."/>
            <person name="Heilman E.R."/>
            <person name="Heiman D."/>
            <person name="Hollinger A."/>
            <person name="Howarth C."/>
            <person name="Larson L."/>
            <person name="Mehta T."/>
            <person name="Pearson M."/>
            <person name="Roberts A."/>
            <person name="Ryan E."/>
            <person name="Saif S."/>
            <person name="Shea T."/>
            <person name="Shenoy N."/>
            <person name="Sisk P."/>
            <person name="Stolte C."/>
            <person name="Sykes S."/>
            <person name="White J."/>
            <person name="Haas B."/>
            <person name="Nusbaum C."/>
            <person name="Birren B."/>
        </authorList>
    </citation>
    <scope>NUCLEOTIDE SEQUENCE [LARGE SCALE GENOMIC DNA]</scope>
</reference>
<dbReference type="KEGG" id="vg:15011078"/>
<accession>M4QS13</accession>
<proteinExistence type="predicted"/>
<organism evidence="2 3">
    <name type="scientific">Synechococcus phage S-SKS1</name>
    <dbReference type="NCBI Taxonomy" id="754042"/>
    <lineage>
        <taxon>Viruses</taxon>
        <taxon>Duplodnaviria</taxon>
        <taxon>Heunggongvirae</taxon>
        <taxon>Uroviricota</taxon>
        <taxon>Caudoviricetes</taxon>
        <taxon>Llyrvirus</taxon>
        <taxon>Llyrvirus SSKS1</taxon>
    </lineage>
</organism>
<evidence type="ECO:0000259" key="1">
    <source>
        <dbReference type="Pfam" id="PF04965"/>
    </source>
</evidence>
<dbReference type="RefSeq" id="YP_007674525.1">
    <property type="nucleotide sequence ID" value="NC_020851.1"/>
</dbReference>
<name>M4QS13_9CAUD</name>
<dbReference type="EMBL" id="HQ633071">
    <property type="protein sequence ID" value="AGH31673.1"/>
    <property type="molecule type" value="Genomic_DNA"/>
</dbReference>
<dbReference type="Gene3D" id="3.10.450.40">
    <property type="match status" value="1"/>
</dbReference>